<dbReference type="Gene3D" id="3.90.1150.10">
    <property type="entry name" value="Aspartate Aminotransferase, domain 1"/>
    <property type="match status" value="1"/>
</dbReference>
<dbReference type="CDD" id="cd00610">
    <property type="entry name" value="OAT_like"/>
    <property type="match status" value="1"/>
</dbReference>
<gene>
    <name evidence="6" type="ORF">UFOPK2582_00263</name>
    <name evidence="7" type="ORF">UFOPK4354_01243</name>
</gene>
<dbReference type="InterPro" id="IPR005814">
    <property type="entry name" value="Aminotrans_3"/>
</dbReference>
<dbReference type="EMBL" id="CAEZXS010000017">
    <property type="protein sequence ID" value="CAB4688627.1"/>
    <property type="molecule type" value="Genomic_DNA"/>
</dbReference>
<dbReference type="InterPro" id="IPR050103">
    <property type="entry name" value="Class-III_PLP-dep_AT"/>
</dbReference>
<dbReference type="Gene3D" id="3.40.640.10">
    <property type="entry name" value="Type I PLP-dependent aspartate aminotransferase-like (Major domain)"/>
    <property type="match status" value="1"/>
</dbReference>
<dbReference type="GO" id="GO:0030170">
    <property type="term" value="F:pyridoxal phosphate binding"/>
    <property type="evidence" value="ECO:0007669"/>
    <property type="project" value="InterPro"/>
</dbReference>
<sequence length="428" mass="45092">MSTHLAPVWFQVTDLDLVEGSGCWVTTSGGEKYLDFTGGIAVVSTGHCHPHVVQAIQIQAARFIHAQVNCYRHDLLEPLAERLAEITPDGIDTFFFANSGAEATEGAIKLAKQATGRPNTIVFQGSFHGRTHLAMAMTTSKTGYRAGHAPLPSGVFVAPFPQCLDTARSHPELSTSQADDLAIDTAISGLRFLLASQTAPAETAAVIIEPVLGEGGYVQAPPRFMREVAAICAEHGILFIADEVQSGFARTGTMFAVEQCELQPDIIVMAKGIASGFPFAAIGASKELMARWPVGSHGGTYGGNPIGCAAALATIDVLTEPGFLDHVTARGEQLRAGLRELAGQHAAIADVRGPGLMVGLEFRNADTAQPDAARTAAVISHARTHGNLLVMNAGTWGNIIRFMPPLVVSQEEIDLALTAIQAALEATA</sequence>
<name>A0A6J6NQK2_9ZZZZ</name>
<evidence type="ECO:0000256" key="4">
    <source>
        <dbReference type="ARBA" id="ARBA00022679"/>
    </source>
</evidence>
<dbReference type="GO" id="GO:0042802">
    <property type="term" value="F:identical protein binding"/>
    <property type="evidence" value="ECO:0007669"/>
    <property type="project" value="TreeGrafter"/>
</dbReference>
<proteinExistence type="inferred from homology"/>
<dbReference type="PROSITE" id="PS00600">
    <property type="entry name" value="AA_TRANSFER_CLASS_3"/>
    <property type="match status" value="1"/>
</dbReference>
<evidence type="ECO:0000313" key="6">
    <source>
        <dbReference type="EMBL" id="CAB4688627.1"/>
    </source>
</evidence>
<dbReference type="InterPro" id="IPR015421">
    <property type="entry name" value="PyrdxlP-dep_Trfase_major"/>
</dbReference>
<evidence type="ECO:0000313" key="7">
    <source>
        <dbReference type="EMBL" id="CAB5067599.1"/>
    </source>
</evidence>
<dbReference type="EMBL" id="CAFBQW010000139">
    <property type="protein sequence ID" value="CAB5067599.1"/>
    <property type="molecule type" value="Genomic_DNA"/>
</dbReference>
<organism evidence="6">
    <name type="scientific">freshwater metagenome</name>
    <dbReference type="NCBI Taxonomy" id="449393"/>
    <lineage>
        <taxon>unclassified sequences</taxon>
        <taxon>metagenomes</taxon>
        <taxon>ecological metagenomes</taxon>
    </lineage>
</organism>
<keyword evidence="3" id="KW-0032">Aminotransferase</keyword>
<dbReference type="AlphaFoldDB" id="A0A6J6NQK2"/>
<evidence type="ECO:0000256" key="3">
    <source>
        <dbReference type="ARBA" id="ARBA00022576"/>
    </source>
</evidence>
<reference evidence="6" key="1">
    <citation type="submission" date="2020-05" db="EMBL/GenBank/DDBJ databases">
        <authorList>
            <person name="Chiriac C."/>
            <person name="Salcher M."/>
            <person name="Ghai R."/>
            <person name="Kavagutti S V."/>
        </authorList>
    </citation>
    <scope>NUCLEOTIDE SEQUENCE</scope>
</reference>
<keyword evidence="4" id="KW-0808">Transferase</keyword>
<dbReference type="InterPro" id="IPR049704">
    <property type="entry name" value="Aminotrans_3_PPA_site"/>
</dbReference>
<dbReference type="GO" id="GO:0008483">
    <property type="term" value="F:transaminase activity"/>
    <property type="evidence" value="ECO:0007669"/>
    <property type="project" value="UniProtKB-KW"/>
</dbReference>
<protein>
    <submittedName>
        <fullName evidence="6">Unannotated protein</fullName>
    </submittedName>
</protein>
<dbReference type="InterPro" id="IPR015424">
    <property type="entry name" value="PyrdxlP-dep_Trfase"/>
</dbReference>
<comment type="cofactor">
    <cofactor evidence="1">
        <name>pyridoxal 5'-phosphate</name>
        <dbReference type="ChEBI" id="CHEBI:597326"/>
    </cofactor>
</comment>
<evidence type="ECO:0000256" key="1">
    <source>
        <dbReference type="ARBA" id="ARBA00001933"/>
    </source>
</evidence>
<comment type="similarity">
    <text evidence="2">Belongs to the class-III pyridoxal-phosphate-dependent aminotransferase family.</text>
</comment>
<dbReference type="PANTHER" id="PTHR11986">
    <property type="entry name" value="AMINOTRANSFERASE CLASS III"/>
    <property type="match status" value="1"/>
</dbReference>
<dbReference type="Pfam" id="PF00202">
    <property type="entry name" value="Aminotran_3"/>
    <property type="match status" value="1"/>
</dbReference>
<dbReference type="InterPro" id="IPR015422">
    <property type="entry name" value="PyrdxlP-dep_Trfase_small"/>
</dbReference>
<evidence type="ECO:0000256" key="2">
    <source>
        <dbReference type="ARBA" id="ARBA00008954"/>
    </source>
</evidence>
<dbReference type="SUPFAM" id="SSF53383">
    <property type="entry name" value="PLP-dependent transferases"/>
    <property type="match status" value="1"/>
</dbReference>
<evidence type="ECO:0000256" key="5">
    <source>
        <dbReference type="ARBA" id="ARBA00022898"/>
    </source>
</evidence>
<dbReference type="PIRSF" id="PIRSF000521">
    <property type="entry name" value="Transaminase_4ab_Lys_Orn"/>
    <property type="match status" value="1"/>
</dbReference>
<accession>A0A6J6NQK2</accession>
<dbReference type="FunFam" id="3.40.640.10:FF:000013">
    <property type="entry name" value="4-aminobutyrate aminotransferase"/>
    <property type="match status" value="1"/>
</dbReference>
<keyword evidence="5" id="KW-0663">Pyridoxal phosphate</keyword>